<name>A0A8S1IPM8_9CHLO</name>
<evidence type="ECO:0000256" key="3">
    <source>
        <dbReference type="ARBA" id="ARBA00012814"/>
    </source>
</evidence>
<evidence type="ECO:0000313" key="17">
    <source>
        <dbReference type="Proteomes" id="UP000708148"/>
    </source>
</evidence>
<dbReference type="PROSITE" id="PS50862">
    <property type="entry name" value="AA_TRNA_LIGASE_II"/>
    <property type="match status" value="1"/>
</dbReference>
<comment type="subcellular location">
    <subcellularLocation>
        <location evidence="1">Mitochondrion matrix</location>
    </subcellularLocation>
</comment>
<dbReference type="InterPro" id="IPR036690">
    <property type="entry name" value="Fdx_antiC-bd_sf"/>
</dbReference>
<dbReference type="GO" id="GO:0005759">
    <property type="term" value="C:mitochondrial matrix"/>
    <property type="evidence" value="ECO:0007669"/>
    <property type="project" value="UniProtKB-SubCell"/>
</dbReference>
<keyword evidence="9" id="KW-0496">Mitochondrion</keyword>
<comment type="similarity">
    <text evidence="2">Belongs to the class-II aminoacyl-tRNA synthetase family.</text>
</comment>
<comment type="catalytic activity">
    <reaction evidence="12">
        <text>tRNA(Phe) + L-phenylalanine + ATP = L-phenylalanyl-tRNA(Phe) + AMP + diphosphate + H(+)</text>
        <dbReference type="Rhea" id="RHEA:19413"/>
        <dbReference type="Rhea" id="RHEA-COMP:9668"/>
        <dbReference type="Rhea" id="RHEA-COMP:9699"/>
        <dbReference type="ChEBI" id="CHEBI:15378"/>
        <dbReference type="ChEBI" id="CHEBI:30616"/>
        <dbReference type="ChEBI" id="CHEBI:33019"/>
        <dbReference type="ChEBI" id="CHEBI:58095"/>
        <dbReference type="ChEBI" id="CHEBI:78442"/>
        <dbReference type="ChEBI" id="CHEBI:78531"/>
        <dbReference type="ChEBI" id="CHEBI:456215"/>
        <dbReference type="EC" id="6.1.1.20"/>
    </reaction>
</comment>
<keyword evidence="4" id="KW-0436">Ligase</keyword>
<dbReference type="InterPro" id="IPR002319">
    <property type="entry name" value="Phenylalanyl-tRNA_Synthase"/>
</dbReference>
<dbReference type="GO" id="GO:0000049">
    <property type="term" value="F:tRNA binding"/>
    <property type="evidence" value="ECO:0007669"/>
    <property type="project" value="InterPro"/>
</dbReference>
<evidence type="ECO:0000259" key="15">
    <source>
        <dbReference type="PROSITE" id="PS51447"/>
    </source>
</evidence>
<dbReference type="OrthoDB" id="4457at2759"/>
<dbReference type="FunFam" id="3.30.930.10:FF:000083">
    <property type="entry name" value="Phenylalanine--tRNA ligase"/>
    <property type="match status" value="1"/>
</dbReference>
<dbReference type="GO" id="GO:0004826">
    <property type="term" value="F:phenylalanine-tRNA ligase activity"/>
    <property type="evidence" value="ECO:0007669"/>
    <property type="project" value="UniProtKB-EC"/>
</dbReference>
<evidence type="ECO:0000256" key="8">
    <source>
        <dbReference type="ARBA" id="ARBA00022946"/>
    </source>
</evidence>
<evidence type="ECO:0000256" key="7">
    <source>
        <dbReference type="ARBA" id="ARBA00022917"/>
    </source>
</evidence>
<dbReference type="EC" id="6.1.1.20" evidence="3"/>
<keyword evidence="7" id="KW-0648">Protein biosynthesis</keyword>
<dbReference type="PANTHER" id="PTHR11538">
    <property type="entry name" value="PHENYLALANYL-TRNA SYNTHETASE"/>
    <property type="match status" value="1"/>
</dbReference>
<dbReference type="PROSITE" id="PS51447">
    <property type="entry name" value="FDX_ACB"/>
    <property type="match status" value="1"/>
</dbReference>
<evidence type="ECO:0000256" key="9">
    <source>
        <dbReference type="ARBA" id="ARBA00023128"/>
    </source>
</evidence>
<dbReference type="Pfam" id="PF01409">
    <property type="entry name" value="tRNA-synt_2d"/>
    <property type="match status" value="1"/>
</dbReference>
<feature type="domain" description="Aminoacyl-transfer RNA synthetases class-II family profile" evidence="14">
    <location>
        <begin position="178"/>
        <end position="333"/>
    </location>
</feature>
<evidence type="ECO:0000313" key="16">
    <source>
        <dbReference type="EMBL" id="CAD7695350.1"/>
    </source>
</evidence>
<dbReference type="SUPFAM" id="SSF54991">
    <property type="entry name" value="Anticodon-binding domain of PheRS"/>
    <property type="match status" value="1"/>
</dbReference>
<keyword evidence="6" id="KW-0067">ATP-binding</keyword>
<dbReference type="EMBL" id="CAJHUC010000332">
    <property type="protein sequence ID" value="CAD7695350.1"/>
    <property type="molecule type" value="Genomic_DNA"/>
</dbReference>
<dbReference type="Gene3D" id="3.30.930.10">
    <property type="entry name" value="Bira Bifunctional Protein, Domain 2"/>
    <property type="match status" value="2"/>
</dbReference>
<evidence type="ECO:0000256" key="10">
    <source>
        <dbReference type="ARBA" id="ARBA00023146"/>
    </source>
</evidence>
<gene>
    <name evidence="16" type="ORF">OSTQU699_LOCUS711</name>
</gene>
<dbReference type="SMART" id="SM00896">
    <property type="entry name" value="FDX-ACB"/>
    <property type="match status" value="1"/>
</dbReference>
<feature type="domain" description="FDX-ACB" evidence="15">
    <location>
        <begin position="335"/>
        <end position="426"/>
    </location>
</feature>
<evidence type="ECO:0000256" key="11">
    <source>
        <dbReference type="ARBA" id="ARBA00031194"/>
    </source>
</evidence>
<dbReference type="SUPFAM" id="SSF55681">
    <property type="entry name" value="Class II aaRS and biotin synthetases"/>
    <property type="match status" value="1"/>
</dbReference>
<dbReference type="Pfam" id="PF03147">
    <property type="entry name" value="FDX-ACB"/>
    <property type="match status" value="1"/>
</dbReference>
<dbReference type="InterPro" id="IPR006195">
    <property type="entry name" value="aa-tRNA-synth_II"/>
</dbReference>
<keyword evidence="8" id="KW-0809">Transit peptide</keyword>
<comment type="function">
    <text evidence="13">Is responsible for the charging of tRNA(Phe) with phenylalanine in mitochondrial translation.</text>
</comment>
<evidence type="ECO:0000256" key="6">
    <source>
        <dbReference type="ARBA" id="ARBA00022840"/>
    </source>
</evidence>
<dbReference type="GO" id="GO:0005524">
    <property type="term" value="F:ATP binding"/>
    <property type="evidence" value="ECO:0007669"/>
    <property type="project" value="UniProtKB-KW"/>
</dbReference>
<reference evidence="16" key="1">
    <citation type="submission" date="2020-12" db="EMBL/GenBank/DDBJ databases">
        <authorList>
            <person name="Iha C."/>
        </authorList>
    </citation>
    <scope>NUCLEOTIDE SEQUENCE</scope>
</reference>
<keyword evidence="5" id="KW-0547">Nucleotide-binding</keyword>
<dbReference type="FunFam" id="3.30.70.380:FF:000003">
    <property type="entry name" value="Phenylalanine--tRNA ligase chloroplastic/mitochondrial"/>
    <property type="match status" value="1"/>
</dbReference>
<dbReference type="InterPro" id="IPR045864">
    <property type="entry name" value="aa-tRNA-synth_II/BPL/LPL"/>
</dbReference>
<dbReference type="Proteomes" id="UP000708148">
    <property type="component" value="Unassembled WGS sequence"/>
</dbReference>
<dbReference type="PANTHER" id="PTHR11538:SF41">
    <property type="entry name" value="PHENYLALANINE--TRNA LIGASE, MITOCHONDRIAL"/>
    <property type="match status" value="1"/>
</dbReference>
<evidence type="ECO:0000256" key="5">
    <source>
        <dbReference type="ARBA" id="ARBA00022741"/>
    </source>
</evidence>
<evidence type="ECO:0000256" key="13">
    <source>
        <dbReference type="ARBA" id="ARBA00057761"/>
    </source>
</evidence>
<evidence type="ECO:0000256" key="2">
    <source>
        <dbReference type="ARBA" id="ARBA00008226"/>
    </source>
</evidence>
<evidence type="ECO:0000256" key="1">
    <source>
        <dbReference type="ARBA" id="ARBA00004305"/>
    </source>
</evidence>
<organism evidence="16 17">
    <name type="scientific">Ostreobium quekettii</name>
    <dbReference type="NCBI Taxonomy" id="121088"/>
    <lineage>
        <taxon>Eukaryota</taxon>
        <taxon>Viridiplantae</taxon>
        <taxon>Chlorophyta</taxon>
        <taxon>core chlorophytes</taxon>
        <taxon>Ulvophyceae</taxon>
        <taxon>TCBD clade</taxon>
        <taxon>Bryopsidales</taxon>
        <taxon>Ostreobineae</taxon>
        <taxon>Ostreobiaceae</taxon>
        <taxon>Ostreobium</taxon>
    </lineage>
</organism>
<comment type="caution">
    <text evidence="16">The sequence shown here is derived from an EMBL/GenBank/DDBJ whole genome shotgun (WGS) entry which is preliminary data.</text>
</comment>
<dbReference type="Gene3D" id="3.30.70.380">
    <property type="entry name" value="Ferrodoxin-fold anticodon-binding domain"/>
    <property type="match status" value="1"/>
</dbReference>
<dbReference type="CDD" id="cd00496">
    <property type="entry name" value="PheRS_alpha_core"/>
    <property type="match status" value="1"/>
</dbReference>
<dbReference type="AlphaFoldDB" id="A0A8S1IPM8"/>
<proteinExistence type="inferred from homology"/>
<evidence type="ECO:0000256" key="12">
    <source>
        <dbReference type="ARBA" id="ARBA00049255"/>
    </source>
</evidence>
<keyword evidence="17" id="KW-1185">Reference proteome</keyword>
<evidence type="ECO:0000259" key="14">
    <source>
        <dbReference type="PROSITE" id="PS50862"/>
    </source>
</evidence>
<dbReference type="InterPro" id="IPR005121">
    <property type="entry name" value="Fdx_antiC-bd"/>
</dbReference>
<protein>
    <recommendedName>
        <fullName evidence="3">phenylalanine--tRNA ligase</fullName>
        <ecNumber evidence="3">6.1.1.20</ecNumber>
    </recommendedName>
    <alternativeName>
        <fullName evidence="11">Phenylalanyl-tRNA synthetase</fullName>
    </alternativeName>
</protein>
<evidence type="ECO:0000256" key="4">
    <source>
        <dbReference type="ARBA" id="ARBA00022598"/>
    </source>
</evidence>
<keyword evidence="10" id="KW-0030">Aminoacyl-tRNA synthetase</keyword>
<dbReference type="GO" id="GO:0006432">
    <property type="term" value="P:phenylalanyl-tRNA aminoacylation"/>
    <property type="evidence" value="ECO:0007669"/>
    <property type="project" value="TreeGrafter"/>
</dbReference>
<accession>A0A8S1IPM8</accession>
<sequence>MTPTVKILASRPCVAACLHRARALPAVDRASLSPSLGPTGCRGGRRCAAQAAGPQTALAPSREEVITADPANNVTDNIFSKIGVNLHQQRGHPLCTIKEAIYDYMDKEFPGVFSKHDNLYPVVPTVANFDDVLVPLDHVSRSPNDTYYVNKATVLRCHTSAHQAELLRKGEGNFLATGDVYRRDTIDATHYPVFHQMEAVRVMKEDYWRATGLEPVVACERELKATLEGVARHLFGDVECRWVDAYFPFTEPSFELEIYFNGDWLEVLGCGVMQQSILDDNYAAGTKGWAFGIGLERWAMVLFDIPDIRLFWTDDERMTKQFPPGDLSARFKPFSKYPPCFKDMAFWVSPEFSENNLCELVRSVAGDLAEEVKLIDEFTNPKTNRTSRCYRISYRSMERSLTDEEINEVQFRVRDAVAEKLKVELR</sequence>